<gene>
    <name evidence="2" type="ORF">RCL2_001049400</name>
    <name evidence="1" type="ORF">RclHR1_28140001</name>
</gene>
<reference evidence="1 3" key="1">
    <citation type="submission" date="2017-11" db="EMBL/GenBank/DDBJ databases">
        <title>The genome of Rhizophagus clarus HR1 reveals common genetic basis of auxotrophy among arbuscular mycorrhizal fungi.</title>
        <authorList>
            <person name="Kobayashi Y."/>
        </authorList>
    </citation>
    <scope>NUCLEOTIDE SEQUENCE [LARGE SCALE GENOMIC DNA]</scope>
    <source>
        <strain evidence="1 3">HR1</strain>
    </source>
</reference>
<organism evidence="1 3">
    <name type="scientific">Rhizophagus clarus</name>
    <dbReference type="NCBI Taxonomy" id="94130"/>
    <lineage>
        <taxon>Eukaryota</taxon>
        <taxon>Fungi</taxon>
        <taxon>Fungi incertae sedis</taxon>
        <taxon>Mucoromycota</taxon>
        <taxon>Glomeromycotina</taxon>
        <taxon>Glomeromycetes</taxon>
        <taxon>Glomerales</taxon>
        <taxon>Glomeraceae</taxon>
        <taxon>Rhizophagus</taxon>
    </lineage>
</organism>
<dbReference type="EMBL" id="BEXD01002018">
    <property type="protein sequence ID" value="GBB96728.1"/>
    <property type="molecule type" value="Genomic_DNA"/>
</dbReference>
<evidence type="ECO:0000313" key="1">
    <source>
        <dbReference type="EMBL" id="GBB96728.1"/>
    </source>
</evidence>
<accession>A0A2Z6RXX9</accession>
<dbReference type="Proteomes" id="UP000615446">
    <property type="component" value="Unassembled WGS sequence"/>
</dbReference>
<proteinExistence type="predicted"/>
<sequence>MFHSDYRRIIDRLPESFVKRACERLLRYSKNPVLLEAISEKSEQIESYLRHTLEIYETLLNRKKHKIMTQEKRLRPQSWPECNVSPALPAIYVVDSGVQMENSAYNHEEKNNHQVINELKVLSQHLLDYNR</sequence>
<keyword evidence="3" id="KW-1185">Reference proteome</keyword>
<dbReference type="Proteomes" id="UP000247702">
    <property type="component" value="Unassembled WGS sequence"/>
</dbReference>
<evidence type="ECO:0000313" key="3">
    <source>
        <dbReference type="Proteomes" id="UP000247702"/>
    </source>
</evidence>
<protein>
    <submittedName>
        <fullName evidence="1">Uncharacterized protein</fullName>
    </submittedName>
</protein>
<reference evidence="2" key="2">
    <citation type="submission" date="2019-10" db="EMBL/GenBank/DDBJ databases">
        <title>Conservation and host-specific expression of non-tandemly repeated heterogenous ribosome RNA gene in arbuscular mycorrhizal fungi.</title>
        <authorList>
            <person name="Maeda T."/>
            <person name="Kobayashi Y."/>
            <person name="Nakagawa T."/>
            <person name="Ezawa T."/>
            <person name="Yamaguchi K."/>
            <person name="Bino T."/>
            <person name="Nishimoto Y."/>
            <person name="Shigenobu S."/>
            <person name="Kawaguchi M."/>
        </authorList>
    </citation>
    <scope>NUCLEOTIDE SEQUENCE</scope>
    <source>
        <strain evidence="2">HR1</strain>
    </source>
</reference>
<comment type="caution">
    <text evidence="1">The sequence shown here is derived from an EMBL/GenBank/DDBJ whole genome shotgun (WGS) entry which is preliminary data.</text>
</comment>
<dbReference type="EMBL" id="BLAL01000068">
    <property type="protein sequence ID" value="GES83335.1"/>
    <property type="molecule type" value="Genomic_DNA"/>
</dbReference>
<evidence type="ECO:0000313" key="2">
    <source>
        <dbReference type="EMBL" id="GES83335.1"/>
    </source>
</evidence>
<dbReference type="AlphaFoldDB" id="A0A2Z6RXX9"/>
<name>A0A2Z6RXX9_9GLOM</name>